<gene>
    <name evidence="3" type="ordered locus">Nham_2831</name>
</gene>
<evidence type="ECO:0000313" key="3">
    <source>
        <dbReference type="EMBL" id="ABE63602.1"/>
    </source>
</evidence>
<dbReference type="HOGENOM" id="CLU_026621_4_0_5"/>
<dbReference type="Pfam" id="PF00149">
    <property type="entry name" value="Metallophos"/>
    <property type="match status" value="1"/>
</dbReference>
<organism evidence="3 4">
    <name type="scientific">Nitrobacter hamburgensis (strain DSM 10229 / NCIMB 13809 / X14)</name>
    <dbReference type="NCBI Taxonomy" id="323097"/>
    <lineage>
        <taxon>Bacteria</taxon>
        <taxon>Pseudomonadati</taxon>
        <taxon>Pseudomonadota</taxon>
        <taxon>Alphaproteobacteria</taxon>
        <taxon>Hyphomicrobiales</taxon>
        <taxon>Nitrobacteraceae</taxon>
        <taxon>Nitrobacter</taxon>
    </lineage>
</organism>
<dbReference type="EMBL" id="CP000319">
    <property type="protein sequence ID" value="ABE63602.1"/>
    <property type="molecule type" value="Genomic_DNA"/>
</dbReference>
<dbReference type="CDD" id="cd00840">
    <property type="entry name" value="MPP_Mre11_N"/>
    <property type="match status" value="1"/>
</dbReference>
<dbReference type="PANTHER" id="PTHR30337">
    <property type="entry name" value="COMPONENT OF ATP-DEPENDENT DSDNA EXONUCLEASE"/>
    <property type="match status" value="1"/>
</dbReference>
<dbReference type="RefSeq" id="WP_011511268.1">
    <property type="nucleotide sequence ID" value="NC_007964.1"/>
</dbReference>
<keyword evidence="1" id="KW-0378">Hydrolase</keyword>
<evidence type="ECO:0000259" key="2">
    <source>
        <dbReference type="Pfam" id="PF00149"/>
    </source>
</evidence>
<dbReference type="STRING" id="323097.Nham_2831"/>
<dbReference type="AlphaFoldDB" id="Q1QJJ5"/>
<evidence type="ECO:0000256" key="1">
    <source>
        <dbReference type="ARBA" id="ARBA00022801"/>
    </source>
</evidence>
<dbReference type="Proteomes" id="UP000001953">
    <property type="component" value="Chromosome"/>
</dbReference>
<keyword evidence="4" id="KW-1185">Reference proteome</keyword>
<evidence type="ECO:0000313" key="4">
    <source>
        <dbReference type="Proteomes" id="UP000001953"/>
    </source>
</evidence>
<dbReference type="Gene3D" id="3.60.21.10">
    <property type="match status" value="1"/>
</dbReference>
<dbReference type="PIRSF" id="PIRSF033091">
    <property type="entry name" value="Pesterase_YhaO"/>
    <property type="match status" value="1"/>
</dbReference>
<proteinExistence type="predicted"/>
<feature type="domain" description="Calcineurin-like phosphoesterase" evidence="2">
    <location>
        <begin position="4"/>
        <end position="197"/>
    </location>
</feature>
<dbReference type="eggNOG" id="COG0420">
    <property type="taxonomic scope" value="Bacteria"/>
</dbReference>
<dbReference type="PANTHER" id="PTHR30337:SF7">
    <property type="entry name" value="PHOSPHOESTERASE"/>
    <property type="match status" value="1"/>
</dbReference>
<dbReference type="InterPro" id="IPR050535">
    <property type="entry name" value="DNA_Repair-Maintenance_Comp"/>
</dbReference>
<dbReference type="InterPro" id="IPR014576">
    <property type="entry name" value="Pesterase_YhaO"/>
</dbReference>
<sequence length="408" mass="44163">MRFTFIHAADLHIDSPLAGLGLKDKAVAERFADAGRRAVEALVSETIESKAAFLIISGDIFDGDWKDVTTGLFFVRAVSALHRAGIPVFMVKGNHDAESVISRGLPYPETVHVFPSDNAATIPIESHRVALHGRSFPSRLTGDFVATYPVRREGWLNIGVLHTSLDGTRGHEGYAPCTVDDLKRFGYDYWALGHVHAAEIVSCDPWIVYPGNLQGRSVRETGAKGAMRVTVEDGRIVEVAPLVLDCARWAHLAVDVSEATNDADVIEQISAELAGAHTQSEGRPMAVRVTLVGATALHDQLVARREPLQDDVRARGFRLSDDCWVEQVKVKTALPQRSAAPLLSAEGLDVDILLEQAANDPGFAADLAELAEAVKARLPKDLRDGFSDADMLRALARDARALLAGESS</sequence>
<dbReference type="KEGG" id="nha:Nham_2831"/>
<dbReference type="InterPro" id="IPR041796">
    <property type="entry name" value="Mre11_N"/>
</dbReference>
<protein>
    <submittedName>
        <fullName evidence="3">Metallophosphoesterase</fullName>
    </submittedName>
</protein>
<dbReference type="InterPro" id="IPR004843">
    <property type="entry name" value="Calcineurin-like_PHP"/>
</dbReference>
<name>Q1QJJ5_NITHX</name>
<accession>Q1QJJ5</accession>
<reference evidence="3 4" key="1">
    <citation type="submission" date="2006-03" db="EMBL/GenBank/DDBJ databases">
        <title>Complete sequence of chromosome of Nitrobacter hamburgensis X14.</title>
        <authorList>
            <consortium name="US DOE Joint Genome Institute"/>
            <person name="Copeland A."/>
            <person name="Lucas S."/>
            <person name="Lapidus A."/>
            <person name="Barry K."/>
            <person name="Detter J.C."/>
            <person name="Glavina del Rio T."/>
            <person name="Hammon N."/>
            <person name="Israni S."/>
            <person name="Dalin E."/>
            <person name="Tice H."/>
            <person name="Pitluck S."/>
            <person name="Chain P."/>
            <person name="Malfatti S."/>
            <person name="Shin M."/>
            <person name="Vergez L."/>
            <person name="Schmutz J."/>
            <person name="Larimer F."/>
            <person name="Land M."/>
            <person name="Hauser L."/>
            <person name="Kyrpides N."/>
            <person name="Ivanova N."/>
            <person name="Ward B."/>
            <person name="Arp D."/>
            <person name="Klotz M."/>
            <person name="Stein L."/>
            <person name="O'Mullan G."/>
            <person name="Starkenburg S."/>
            <person name="Sayavedra L."/>
            <person name="Poret-Peterson A.T."/>
            <person name="Gentry M.E."/>
            <person name="Bruce D."/>
            <person name="Richardson P."/>
        </authorList>
    </citation>
    <scope>NUCLEOTIDE SEQUENCE [LARGE SCALE GENOMIC DNA]</scope>
    <source>
        <strain evidence="4">DSM 10229 / NCIMB 13809 / X14</strain>
    </source>
</reference>
<dbReference type="GO" id="GO:0016787">
    <property type="term" value="F:hydrolase activity"/>
    <property type="evidence" value="ECO:0007669"/>
    <property type="project" value="UniProtKB-KW"/>
</dbReference>
<dbReference type="OrthoDB" id="9773856at2"/>
<dbReference type="SUPFAM" id="SSF56300">
    <property type="entry name" value="Metallo-dependent phosphatases"/>
    <property type="match status" value="1"/>
</dbReference>
<dbReference type="InterPro" id="IPR029052">
    <property type="entry name" value="Metallo-depent_PP-like"/>
</dbReference>